<dbReference type="InterPro" id="IPR049513">
    <property type="entry name" value="TetR_C_40"/>
</dbReference>
<organism evidence="4 5">
    <name type="scientific">Nocardioides mangrovi</name>
    <dbReference type="NCBI Taxonomy" id="2874580"/>
    <lineage>
        <taxon>Bacteria</taxon>
        <taxon>Bacillati</taxon>
        <taxon>Actinomycetota</taxon>
        <taxon>Actinomycetes</taxon>
        <taxon>Propionibacteriales</taxon>
        <taxon>Nocardioidaceae</taxon>
        <taxon>Nocardioides</taxon>
    </lineage>
</organism>
<evidence type="ECO:0000259" key="3">
    <source>
        <dbReference type="Pfam" id="PF21306"/>
    </source>
</evidence>
<dbReference type="RefSeq" id="WP_224123516.1">
    <property type="nucleotide sequence ID" value="NZ_JAIQZJ010000007.1"/>
</dbReference>
<dbReference type="InterPro" id="IPR009057">
    <property type="entry name" value="Homeodomain-like_sf"/>
</dbReference>
<evidence type="ECO:0000313" key="4">
    <source>
        <dbReference type="EMBL" id="MBZ5739143.1"/>
    </source>
</evidence>
<keyword evidence="5" id="KW-1185">Reference proteome</keyword>
<comment type="caution">
    <text evidence="4">The sequence shown here is derived from an EMBL/GenBank/DDBJ whole genome shotgun (WGS) entry which is preliminary data.</text>
</comment>
<feature type="domain" description="Tetracyclin repressor-like 40 C-terminal" evidence="3">
    <location>
        <begin position="85"/>
        <end position="199"/>
    </location>
</feature>
<dbReference type="InterPro" id="IPR001647">
    <property type="entry name" value="HTH_TetR"/>
</dbReference>
<proteinExistence type="predicted"/>
<evidence type="ECO:0000313" key="5">
    <source>
        <dbReference type="Proteomes" id="UP000780875"/>
    </source>
</evidence>
<accession>A0ABS7UDR4</accession>
<dbReference type="SUPFAM" id="SSF46689">
    <property type="entry name" value="Homeodomain-like"/>
    <property type="match status" value="1"/>
</dbReference>
<dbReference type="Proteomes" id="UP000780875">
    <property type="component" value="Unassembled WGS sequence"/>
</dbReference>
<dbReference type="Pfam" id="PF21306">
    <property type="entry name" value="TetR_C_40"/>
    <property type="match status" value="1"/>
</dbReference>
<protein>
    <submittedName>
        <fullName evidence="4">TetR/AcrR family transcriptional regulator</fullName>
    </submittedName>
</protein>
<dbReference type="Pfam" id="PF00440">
    <property type="entry name" value="TetR_N"/>
    <property type="match status" value="1"/>
</dbReference>
<keyword evidence="1" id="KW-0238">DNA-binding</keyword>
<evidence type="ECO:0000256" key="1">
    <source>
        <dbReference type="ARBA" id="ARBA00023125"/>
    </source>
</evidence>
<name>A0ABS7UDR4_9ACTN</name>
<evidence type="ECO:0000259" key="2">
    <source>
        <dbReference type="Pfam" id="PF00440"/>
    </source>
</evidence>
<sequence>MPDEPTRTDRRRERTRAALVAAAQTLIAEGRTNVAVLEITQLADVGLGSFYNHFDSKDALWDAAVNDALERHGALLDELTADIDDPAVVFAHSVRLTGRLHRTTVELSKVLVNRGVDLTHADHGLAPRALRDIEAGVASGRFRVRDTTIALTVVGGAVLALGALLHADPERDAAASADEMTEDILRMLGVPEDEARRICALPLPDLEAVTGAA</sequence>
<gene>
    <name evidence="4" type="ORF">K8U61_13295</name>
</gene>
<dbReference type="Gene3D" id="1.10.357.10">
    <property type="entry name" value="Tetracycline Repressor, domain 2"/>
    <property type="match status" value="1"/>
</dbReference>
<feature type="domain" description="HTH tetR-type" evidence="2">
    <location>
        <begin position="19"/>
        <end position="63"/>
    </location>
</feature>
<reference evidence="4 5" key="1">
    <citation type="submission" date="2021-09" db="EMBL/GenBank/DDBJ databases">
        <title>Whole genome sequence of Nocardioides sp. GBK3QG-3.</title>
        <authorList>
            <person name="Tuo L."/>
        </authorList>
    </citation>
    <scope>NUCLEOTIDE SEQUENCE [LARGE SCALE GENOMIC DNA]</scope>
    <source>
        <strain evidence="4 5">GBK3QG-3</strain>
    </source>
</reference>
<dbReference type="EMBL" id="JAIQZJ010000007">
    <property type="protein sequence ID" value="MBZ5739143.1"/>
    <property type="molecule type" value="Genomic_DNA"/>
</dbReference>